<keyword evidence="1" id="KW-1133">Transmembrane helix</keyword>
<accession>A0AAF0CP29</accession>
<dbReference type="RefSeq" id="WP_330928702.1">
    <property type="nucleotide sequence ID" value="NZ_CP119075.1"/>
</dbReference>
<dbReference type="Proteomes" id="UP001218638">
    <property type="component" value="Chromosome"/>
</dbReference>
<evidence type="ECO:0000256" key="1">
    <source>
        <dbReference type="SAM" id="Phobius"/>
    </source>
</evidence>
<evidence type="ECO:0000313" key="3">
    <source>
        <dbReference type="Proteomes" id="UP001218638"/>
    </source>
</evidence>
<dbReference type="PANTHER" id="PTHR34219">
    <property type="entry name" value="IRON-REGULATED INNER MEMBRANE PROTEIN-RELATED"/>
    <property type="match status" value="1"/>
</dbReference>
<keyword evidence="1" id="KW-0472">Membrane</keyword>
<dbReference type="KEGG" id="slom:PXH66_01365"/>
<feature type="transmembrane region" description="Helical" evidence="1">
    <location>
        <begin position="228"/>
        <end position="246"/>
    </location>
</feature>
<dbReference type="AlphaFoldDB" id="A0AAF0CP29"/>
<gene>
    <name evidence="2" type="ORF">PXH66_01365</name>
</gene>
<keyword evidence="1" id="KW-0812">Transmembrane</keyword>
<keyword evidence="3" id="KW-1185">Reference proteome</keyword>
<feature type="transmembrane region" description="Helical" evidence="1">
    <location>
        <begin position="26"/>
        <end position="50"/>
    </location>
</feature>
<sequence>MAASACSPSPRRRSWLSALYPAVWRWHFWAGLAVTPFLIVVSLTGALFVFQEELQVWTQPEVMTVTVPADIPARSYTARFAAARAALPPQWEFSSFNQHAEPGRADEIVFEREVTSHDDDAESPVDDDHAHEHEHQFVYVDPYTGEVLGQQTLERSFFGIVLSLHRTLLAGSIGRYAVELATCWGIVSLLTGLLLWWPRGKEKLWGVWLPRLRRGGKLALRDLHTIPGLYLFGAALAIMGTGLLYTQVWGQGAFAGLYFGGQLPPSYVSPPTSSPLPPDTAPASIDDIVREARTHYAFPTFHLAAPHGTDGCWTLFGATDTGDLDDGVVYLDASTGATLDVIDYPSLAPGAKTALLFYSIHTGSIFGLTTKIIAVLACLVIIAMSVTGVWMWWRRRPAGKFGAPRKTRTEQVPKTIAATIVGLAVLFPLVGLSIVVLWLGETLLRVARRQRAATA</sequence>
<evidence type="ECO:0000313" key="2">
    <source>
        <dbReference type="EMBL" id="WED65496.1"/>
    </source>
</evidence>
<name>A0AAF0CP29_9BACT</name>
<protein>
    <submittedName>
        <fullName evidence="2">PepSY domain-containing protein</fullName>
    </submittedName>
</protein>
<dbReference type="Pfam" id="PF03929">
    <property type="entry name" value="PepSY_TM"/>
    <property type="match status" value="1"/>
</dbReference>
<feature type="transmembrane region" description="Helical" evidence="1">
    <location>
        <begin position="372"/>
        <end position="393"/>
    </location>
</feature>
<dbReference type="PANTHER" id="PTHR34219:SF1">
    <property type="entry name" value="PEPSY DOMAIN-CONTAINING PROTEIN"/>
    <property type="match status" value="1"/>
</dbReference>
<proteinExistence type="predicted"/>
<reference evidence="2" key="1">
    <citation type="submission" date="2023-03" db="EMBL/GenBank/DDBJ databases">
        <title>Lomoglobus Profundus gen. nov., sp. nov., a novel member of the phylum Verrucomicrobia, isolated from deep-marine sediment of South China Sea.</title>
        <authorList>
            <person name="Ahmad T."/>
            <person name="Ishaq S.E."/>
            <person name="Wang F."/>
        </authorList>
    </citation>
    <scope>NUCLEOTIDE SEQUENCE</scope>
    <source>
        <strain evidence="2">LMO-M01</strain>
    </source>
</reference>
<dbReference type="EMBL" id="CP119075">
    <property type="protein sequence ID" value="WED65496.1"/>
    <property type="molecule type" value="Genomic_DNA"/>
</dbReference>
<feature type="transmembrane region" description="Helical" evidence="1">
    <location>
        <begin position="176"/>
        <end position="197"/>
    </location>
</feature>
<organism evidence="2 3">
    <name type="scientific">Synoicihabitans lomoniglobus</name>
    <dbReference type="NCBI Taxonomy" id="2909285"/>
    <lineage>
        <taxon>Bacteria</taxon>
        <taxon>Pseudomonadati</taxon>
        <taxon>Verrucomicrobiota</taxon>
        <taxon>Opitutia</taxon>
        <taxon>Opitutales</taxon>
        <taxon>Opitutaceae</taxon>
        <taxon>Synoicihabitans</taxon>
    </lineage>
</organism>
<dbReference type="InterPro" id="IPR005625">
    <property type="entry name" value="PepSY-ass_TM"/>
</dbReference>
<feature type="transmembrane region" description="Helical" evidence="1">
    <location>
        <begin position="416"/>
        <end position="439"/>
    </location>
</feature>